<protein>
    <submittedName>
        <fullName evidence="2">DUF3103 domain-containing protein</fullName>
    </submittedName>
</protein>
<evidence type="ECO:0000313" key="3">
    <source>
        <dbReference type="Proteomes" id="UP001203423"/>
    </source>
</evidence>
<evidence type="ECO:0000313" key="2">
    <source>
        <dbReference type="EMBL" id="MCL1124852.1"/>
    </source>
</evidence>
<dbReference type="RefSeq" id="WP_248940129.1">
    <property type="nucleotide sequence ID" value="NZ_JAKIKS010000032.1"/>
</dbReference>
<reference evidence="2 3" key="1">
    <citation type="submission" date="2022-01" db="EMBL/GenBank/DDBJ databases">
        <title>Whole genome-based taxonomy of the Shewanellaceae.</title>
        <authorList>
            <person name="Martin-Rodriguez A.J."/>
        </authorList>
    </citation>
    <scope>NUCLEOTIDE SEQUENCE [LARGE SCALE GENOMIC DNA]</scope>
    <source>
        <strain evidence="2 3">DSM 17177</strain>
    </source>
</reference>
<accession>A0ABT0LB05</accession>
<sequence>MKLMSVVMLSLVSSVGVATFTAQAHSLEINRIHEMPNEFASFHSVAQNKREIAQALANEYLNMGDALQYQINEYQLSIDLDELAGISLSTQSNINQHNIQIKQLKGISSHQKNSEQSIIKLRLADESMLARLHAGEAPLFSYASGDEEEGNVEAFDTDGGIQYLDAYRLPTQPVFIVELDKAETMKEGIKAMNEVFDSADKEVVNLLLNQPFFVAPEPMSMTVIKNIKLKDIKESWISGPAEVYAIISGVSAASAELTPKIEVVELPYLDHAKKEYTPNQIIVQWDHYRWQAVDILLMESDDNMNYKVLATALLDVATQVLQLIPEAGTQSAAVITRLTNAIIQAMPDSWTTNEDDYLDVFYTILENQTYSEYHGASDNAKITLEPLVIQPRH</sequence>
<name>A0ABT0LB05_9GAMM</name>
<evidence type="ECO:0000256" key="1">
    <source>
        <dbReference type="SAM" id="SignalP"/>
    </source>
</evidence>
<proteinExistence type="predicted"/>
<feature type="signal peptide" evidence="1">
    <location>
        <begin position="1"/>
        <end position="24"/>
    </location>
</feature>
<keyword evidence="1" id="KW-0732">Signal</keyword>
<organism evidence="2 3">
    <name type="scientific">Shewanella surugensis</name>
    <dbReference type="NCBI Taxonomy" id="212020"/>
    <lineage>
        <taxon>Bacteria</taxon>
        <taxon>Pseudomonadati</taxon>
        <taxon>Pseudomonadota</taxon>
        <taxon>Gammaproteobacteria</taxon>
        <taxon>Alteromonadales</taxon>
        <taxon>Shewanellaceae</taxon>
        <taxon>Shewanella</taxon>
    </lineage>
</organism>
<dbReference type="EMBL" id="JAKIKS010000032">
    <property type="protein sequence ID" value="MCL1124852.1"/>
    <property type="molecule type" value="Genomic_DNA"/>
</dbReference>
<dbReference type="InterPro" id="IPR021452">
    <property type="entry name" value="DUF3103"/>
</dbReference>
<dbReference type="Proteomes" id="UP001203423">
    <property type="component" value="Unassembled WGS sequence"/>
</dbReference>
<dbReference type="Pfam" id="PF11301">
    <property type="entry name" value="DUF3103"/>
    <property type="match status" value="1"/>
</dbReference>
<keyword evidence="3" id="KW-1185">Reference proteome</keyword>
<gene>
    <name evidence="2" type="ORF">L2764_10295</name>
</gene>
<feature type="chain" id="PRO_5046505890" evidence="1">
    <location>
        <begin position="25"/>
        <end position="393"/>
    </location>
</feature>
<comment type="caution">
    <text evidence="2">The sequence shown here is derived from an EMBL/GenBank/DDBJ whole genome shotgun (WGS) entry which is preliminary data.</text>
</comment>